<dbReference type="PANTHER" id="PTHR31876">
    <property type="entry name" value="COV-LIKE PROTEIN 1"/>
    <property type="match status" value="1"/>
</dbReference>
<dbReference type="Proteomes" id="UP000184016">
    <property type="component" value="Unassembled WGS sequence"/>
</dbReference>
<accession>A0A1M6MFM0</accession>
<keyword evidence="2" id="KW-1133">Transmembrane helix</keyword>
<dbReference type="STRING" id="1830138.SAMN05443507_10439"/>
<dbReference type="RefSeq" id="WP_072873127.1">
    <property type="nucleotide sequence ID" value="NZ_FRAF01000004.1"/>
</dbReference>
<organism evidence="3 4">
    <name type="scientific">Alicyclobacillus tolerans</name>
    <dbReference type="NCBI Taxonomy" id="90970"/>
    <lineage>
        <taxon>Bacteria</taxon>
        <taxon>Bacillati</taxon>
        <taxon>Bacillota</taxon>
        <taxon>Bacilli</taxon>
        <taxon>Bacillales</taxon>
        <taxon>Alicyclobacillaceae</taxon>
        <taxon>Alicyclobacillus</taxon>
    </lineage>
</organism>
<dbReference type="OrthoDB" id="9789516at2"/>
<dbReference type="EMBL" id="FRAF01000004">
    <property type="protein sequence ID" value="SHJ82227.1"/>
    <property type="molecule type" value="Genomic_DNA"/>
</dbReference>
<feature type="region of interest" description="Disordered" evidence="1">
    <location>
        <begin position="191"/>
        <end position="228"/>
    </location>
</feature>
<keyword evidence="2" id="KW-0472">Membrane</keyword>
<sequence length="228" mass="25417">MLKRLAQYFGVGLVTVLPIAFVIWLVVFVFNQVDSLFGNAVNWIDGVYVPGIGFLIVIVGITLVGAMARFYVSRQALELIDRLMSRIPFIKSLYTMSKEVVDNLLGKRKGFQRVVLVEWPPEMGTKVIGFVTAESLPVEIDPEGKMLSVYVPNAFQFAGPTFLVERDQVQDCSLTVDQALQFALSAGLGRAETKNAPIEPPPKKKRRAEKVRTQSEEFQAQVEMDTTS</sequence>
<dbReference type="InterPro" id="IPR007462">
    <property type="entry name" value="COV1-like"/>
</dbReference>
<dbReference type="PANTHER" id="PTHR31876:SF26">
    <property type="entry name" value="PROTEIN LIKE COV 2"/>
    <property type="match status" value="1"/>
</dbReference>
<gene>
    <name evidence="3" type="ORF">SAMN05443507_10439</name>
</gene>
<keyword evidence="4" id="KW-1185">Reference proteome</keyword>
<proteinExistence type="predicted"/>
<evidence type="ECO:0000256" key="1">
    <source>
        <dbReference type="SAM" id="MobiDB-lite"/>
    </source>
</evidence>
<evidence type="ECO:0000256" key="2">
    <source>
        <dbReference type="SAM" id="Phobius"/>
    </source>
</evidence>
<feature type="transmembrane region" description="Helical" evidence="2">
    <location>
        <begin position="47"/>
        <end position="72"/>
    </location>
</feature>
<feature type="transmembrane region" description="Helical" evidence="2">
    <location>
        <begin position="7"/>
        <end position="27"/>
    </location>
</feature>
<dbReference type="Pfam" id="PF04367">
    <property type="entry name" value="DUF502"/>
    <property type="match status" value="1"/>
</dbReference>
<protein>
    <submittedName>
        <fullName evidence="3">Uncharacterized membrane protein</fullName>
    </submittedName>
</protein>
<name>A0A1M6MFM0_9BACL</name>
<evidence type="ECO:0000313" key="3">
    <source>
        <dbReference type="EMBL" id="SHJ82227.1"/>
    </source>
</evidence>
<reference evidence="4" key="1">
    <citation type="submission" date="2016-11" db="EMBL/GenBank/DDBJ databases">
        <authorList>
            <person name="Varghese N."/>
            <person name="Submissions S."/>
        </authorList>
    </citation>
    <scope>NUCLEOTIDE SEQUENCE [LARGE SCALE GENOMIC DNA]</scope>
    <source>
        <strain evidence="4">USBA-503</strain>
    </source>
</reference>
<evidence type="ECO:0000313" key="4">
    <source>
        <dbReference type="Proteomes" id="UP000184016"/>
    </source>
</evidence>
<keyword evidence="2" id="KW-0812">Transmembrane</keyword>
<dbReference type="AlphaFoldDB" id="A0A1M6MFM0"/>